<accession>A0A5F2BDR9</accession>
<dbReference type="Proteomes" id="UP000298429">
    <property type="component" value="Unassembled WGS sequence"/>
</dbReference>
<proteinExistence type="predicted"/>
<gene>
    <name evidence="1" type="ORF">EHQ76_08695</name>
</gene>
<sequence>MKTKLIKTIILIGITILAYFSCGVGKEEKNSRETDGLTEFLIATENYYYKYNCPAYTLLDAGTTTVHLNQGEEFWFDFKPRQRGSIYSRTYSIRIQESFGQDVKFSVRDCFVNHVLTDPKSILTMNPNFSPDSGLTGQLEVFNEDYFGGEPGNMITTIKSVSGSGNVNIIIPNSSN</sequence>
<protein>
    <submittedName>
        <fullName evidence="1">Uncharacterized protein</fullName>
    </submittedName>
</protein>
<reference evidence="1 2" key="1">
    <citation type="journal article" date="2019" name="PLoS Negl. Trop. Dis.">
        <title>Revisiting the worldwide diversity of Leptospira species in the environment.</title>
        <authorList>
            <person name="Vincent A.T."/>
            <person name="Schiettekatte O."/>
            <person name="Bourhy P."/>
            <person name="Veyrier F.J."/>
            <person name="Picardeau M."/>
        </authorList>
    </citation>
    <scope>NUCLEOTIDE SEQUENCE [LARGE SCALE GENOMIC DNA]</scope>
    <source>
        <strain evidence="1 2">201702444</strain>
    </source>
</reference>
<evidence type="ECO:0000313" key="1">
    <source>
        <dbReference type="EMBL" id="TGM03714.1"/>
    </source>
</evidence>
<evidence type="ECO:0000313" key="2">
    <source>
        <dbReference type="Proteomes" id="UP000298429"/>
    </source>
</evidence>
<name>A0A5F2BDR9_9LEPT</name>
<comment type="caution">
    <text evidence="1">The sequence shown here is derived from an EMBL/GenBank/DDBJ whole genome shotgun (WGS) entry which is preliminary data.</text>
</comment>
<organism evidence="1 2">
    <name type="scientific">Leptospira barantonii</name>
    <dbReference type="NCBI Taxonomy" id="2023184"/>
    <lineage>
        <taxon>Bacteria</taxon>
        <taxon>Pseudomonadati</taxon>
        <taxon>Spirochaetota</taxon>
        <taxon>Spirochaetia</taxon>
        <taxon>Leptospirales</taxon>
        <taxon>Leptospiraceae</taxon>
        <taxon>Leptospira</taxon>
    </lineage>
</organism>
<dbReference type="AlphaFoldDB" id="A0A5F2BDR9"/>
<dbReference type="OrthoDB" id="347382at2"/>
<dbReference type="EMBL" id="RQGN01000044">
    <property type="protein sequence ID" value="TGM03714.1"/>
    <property type="molecule type" value="Genomic_DNA"/>
</dbReference>
<dbReference type="RefSeq" id="WP_135670635.1">
    <property type="nucleotide sequence ID" value="NZ_RQGN01000044.1"/>
</dbReference>